<evidence type="ECO:0000313" key="3">
    <source>
        <dbReference type="Proteomes" id="UP000235728"/>
    </source>
</evidence>
<dbReference type="Proteomes" id="UP000235728">
    <property type="component" value="Unassembled WGS sequence"/>
</dbReference>
<gene>
    <name evidence="2" type="ORF">BM221_000198</name>
</gene>
<feature type="transmembrane region" description="Helical" evidence="1">
    <location>
        <begin position="374"/>
        <end position="394"/>
    </location>
</feature>
<dbReference type="AlphaFoldDB" id="A0A2N6NZR7"/>
<protein>
    <submittedName>
        <fullName evidence="2">Uncharacterized protein</fullName>
    </submittedName>
</protein>
<dbReference type="EMBL" id="MRVG01000001">
    <property type="protein sequence ID" value="PMB72781.1"/>
    <property type="molecule type" value="Genomic_DNA"/>
</dbReference>
<organism evidence="2 3">
    <name type="scientific">Beauveria bassiana</name>
    <name type="common">White muscardine disease fungus</name>
    <name type="synonym">Tritirachium shiotae</name>
    <dbReference type="NCBI Taxonomy" id="176275"/>
    <lineage>
        <taxon>Eukaryota</taxon>
        <taxon>Fungi</taxon>
        <taxon>Dikarya</taxon>
        <taxon>Ascomycota</taxon>
        <taxon>Pezizomycotina</taxon>
        <taxon>Sordariomycetes</taxon>
        <taxon>Hypocreomycetidae</taxon>
        <taxon>Hypocreales</taxon>
        <taxon>Cordycipitaceae</taxon>
        <taxon>Beauveria</taxon>
    </lineage>
</organism>
<sequence length="429" mass="44731">MASSTVVAPQTLELKLGSPFCNNLLLVGHNLLPGALLDSLLGSRRLLARGDGEHGSLYPALDAAVAPVGDDGHGGGVEVGDAAAAEAAALAGDLDEEVGGEVAVEAAGKEGGDVVDVGELLQEIRGGGEAAEEETDGGDRIVNLLGGYGVEQDEVRVGVGGVFQVDEARGLHRRRRREDDAGRVEQRQLAVNLDGANARGDARLGARGARTRRARRLAAQPAQQRVDDGALADVGVANDPDGHGALEVAAGREALERPKQRRRRVLHRQLAVVKRVRVGGGARGAQRQRGKVPPQVHEPVAQHLGRHQVNLVEDEDQALPAGGGAGHDAALDLARAGALGVAGVEHVQHHVGFVNDLFEDLVVRLARRGLAGRNLVGVQFLVVVFVVVLAHVVVGELLVFGSPFGVLFRQLAIFSLLGSGGLDDFVPKS</sequence>
<keyword evidence="1" id="KW-0812">Transmembrane</keyword>
<comment type="caution">
    <text evidence="2">The sequence shown here is derived from an EMBL/GenBank/DDBJ whole genome shotgun (WGS) entry which is preliminary data.</text>
</comment>
<evidence type="ECO:0000256" key="1">
    <source>
        <dbReference type="SAM" id="Phobius"/>
    </source>
</evidence>
<proteinExistence type="predicted"/>
<accession>A0A2N6NZR7</accession>
<keyword evidence="1" id="KW-1133">Transmembrane helix</keyword>
<reference evidence="2 3" key="1">
    <citation type="journal article" date="2016" name="Appl. Microbiol. Biotechnol.">
        <title>Characterization of T-DNA insertion mutants with decreased virulence in the entomopathogenic fungus Beauveria bassiana JEF-007.</title>
        <authorList>
            <person name="Kim S."/>
            <person name="Lee S.J."/>
            <person name="Nai Y.S."/>
            <person name="Yu J.S."/>
            <person name="Lee M.R."/>
            <person name="Yang Y.T."/>
            <person name="Kim J.S."/>
        </authorList>
    </citation>
    <scope>NUCLEOTIDE SEQUENCE [LARGE SCALE GENOMIC DNA]</scope>
    <source>
        <strain evidence="2 3">JEF-007</strain>
    </source>
</reference>
<evidence type="ECO:0000313" key="2">
    <source>
        <dbReference type="EMBL" id="PMB72781.1"/>
    </source>
</evidence>
<keyword evidence="1" id="KW-0472">Membrane</keyword>
<name>A0A2N6NZR7_BEABA</name>